<dbReference type="PANTHER" id="PTHR12346:SF0">
    <property type="entry name" value="SIN3A, ISOFORM G"/>
    <property type="match status" value="1"/>
</dbReference>
<dbReference type="OMA" id="RWYIEES"/>
<dbReference type="PANTHER" id="PTHR12346">
    <property type="entry name" value="SIN3B-RELATED"/>
    <property type="match status" value="1"/>
</dbReference>
<dbReference type="AlphaFoldDB" id="A0A2R6WW26"/>
<dbReference type="InterPro" id="IPR003822">
    <property type="entry name" value="PAH"/>
</dbReference>
<accession>A0A2R6WW26</accession>
<name>A0A2R6WW26_MARPO</name>
<dbReference type="GO" id="GO:0005634">
    <property type="term" value="C:nucleus"/>
    <property type="evidence" value="ECO:0007669"/>
    <property type="project" value="UniProtKB-SubCell"/>
</dbReference>
<dbReference type="Proteomes" id="UP000244005">
    <property type="component" value="Unassembled WGS sequence"/>
</dbReference>
<reference evidence="6" key="1">
    <citation type="journal article" date="2017" name="Cell">
        <title>Insights into land plant evolution garnered from the Marchantia polymorpha genome.</title>
        <authorList>
            <person name="Bowman J.L."/>
            <person name="Kohchi T."/>
            <person name="Yamato K.T."/>
            <person name="Jenkins J."/>
            <person name="Shu S."/>
            <person name="Ishizaki K."/>
            <person name="Yamaoka S."/>
            <person name="Nishihama R."/>
            <person name="Nakamura Y."/>
            <person name="Berger F."/>
            <person name="Adam C."/>
            <person name="Aki S.S."/>
            <person name="Althoff F."/>
            <person name="Araki T."/>
            <person name="Arteaga-Vazquez M.A."/>
            <person name="Balasubrmanian S."/>
            <person name="Barry K."/>
            <person name="Bauer D."/>
            <person name="Boehm C.R."/>
            <person name="Briginshaw L."/>
            <person name="Caballero-Perez J."/>
            <person name="Catarino B."/>
            <person name="Chen F."/>
            <person name="Chiyoda S."/>
            <person name="Chovatia M."/>
            <person name="Davies K.M."/>
            <person name="Delmans M."/>
            <person name="Demura T."/>
            <person name="Dierschke T."/>
            <person name="Dolan L."/>
            <person name="Dorantes-Acosta A.E."/>
            <person name="Eklund D.M."/>
            <person name="Florent S.N."/>
            <person name="Flores-Sandoval E."/>
            <person name="Fujiyama A."/>
            <person name="Fukuzawa H."/>
            <person name="Galik B."/>
            <person name="Grimanelli D."/>
            <person name="Grimwood J."/>
            <person name="Grossniklaus U."/>
            <person name="Hamada T."/>
            <person name="Haseloff J."/>
            <person name="Hetherington A.J."/>
            <person name="Higo A."/>
            <person name="Hirakawa Y."/>
            <person name="Hundley H.N."/>
            <person name="Ikeda Y."/>
            <person name="Inoue K."/>
            <person name="Inoue S.I."/>
            <person name="Ishida S."/>
            <person name="Jia Q."/>
            <person name="Kakita M."/>
            <person name="Kanazawa T."/>
            <person name="Kawai Y."/>
            <person name="Kawashima T."/>
            <person name="Kennedy M."/>
            <person name="Kinose K."/>
            <person name="Kinoshita T."/>
            <person name="Kohara Y."/>
            <person name="Koide E."/>
            <person name="Komatsu K."/>
            <person name="Kopischke S."/>
            <person name="Kubo M."/>
            <person name="Kyozuka J."/>
            <person name="Lagercrantz U."/>
            <person name="Lin S.S."/>
            <person name="Lindquist E."/>
            <person name="Lipzen A.M."/>
            <person name="Lu C.W."/>
            <person name="De Luna E."/>
            <person name="Martienssen R.A."/>
            <person name="Minamino N."/>
            <person name="Mizutani M."/>
            <person name="Mizutani M."/>
            <person name="Mochizuki N."/>
            <person name="Monte I."/>
            <person name="Mosher R."/>
            <person name="Nagasaki H."/>
            <person name="Nakagami H."/>
            <person name="Naramoto S."/>
            <person name="Nishitani K."/>
            <person name="Ohtani M."/>
            <person name="Okamoto T."/>
            <person name="Okumura M."/>
            <person name="Phillips J."/>
            <person name="Pollak B."/>
            <person name="Reinders A."/>
            <person name="Rovekamp M."/>
            <person name="Sano R."/>
            <person name="Sawa S."/>
            <person name="Schmid M.W."/>
            <person name="Shirakawa M."/>
            <person name="Solano R."/>
            <person name="Spunde A."/>
            <person name="Suetsugu N."/>
            <person name="Sugano S."/>
            <person name="Sugiyama A."/>
            <person name="Sun R."/>
            <person name="Suzuki Y."/>
            <person name="Takenaka M."/>
            <person name="Takezawa D."/>
            <person name="Tomogane H."/>
            <person name="Tsuzuki M."/>
            <person name="Ueda T."/>
            <person name="Umeda M."/>
            <person name="Ward J.M."/>
            <person name="Watanabe Y."/>
            <person name="Yazaki K."/>
            <person name="Yokoyama R."/>
            <person name="Yoshitake Y."/>
            <person name="Yotsui I."/>
            <person name="Zachgo S."/>
            <person name="Schmutz J."/>
        </authorList>
    </citation>
    <scope>NUCLEOTIDE SEQUENCE [LARGE SCALE GENOMIC DNA]</scope>
    <source>
        <strain evidence="6">Tak-1</strain>
    </source>
</reference>
<evidence type="ECO:0008006" key="7">
    <source>
        <dbReference type="Google" id="ProtNLM"/>
    </source>
</evidence>
<proteinExistence type="predicted"/>
<evidence type="ECO:0000313" key="6">
    <source>
        <dbReference type="Proteomes" id="UP000244005"/>
    </source>
</evidence>
<evidence type="ECO:0000313" key="5">
    <source>
        <dbReference type="EMBL" id="PTQ38047.1"/>
    </source>
</evidence>
<evidence type="ECO:0000256" key="4">
    <source>
        <dbReference type="PROSITE-ProRule" id="PRU00810"/>
    </source>
</evidence>
<keyword evidence="3 4" id="KW-0539">Nucleus</keyword>
<evidence type="ECO:0000256" key="1">
    <source>
        <dbReference type="ARBA" id="ARBA00004123"/>
    </source>
</evidence>
<keyword evidence="2" id="KW-0678">Repressor</keyword>
<dbReference type="InterPro" id="IPR039774">
    <property type="entry name" value="Sin3-like"/>
</dbReference>
<keyword evidence="6" id="KW-1185">Reference proteome</keyword>
<dbReference type="Pfam" id="PF02671">
    <property type="entry name" value="PAH"/>
    <property type="match status" value="1"/>
</dbReference>
<gene>
    <name evidence="5" type="ORF">MARPO_0053s0004</name>
</gene>
<protein>
    <recommendedName>
        <fullName evidence="7">Histone deacetylase interacting domain-containing protein</fullName>
    </recommendedName>
</protein>
<dbReference type="OrthoDB" id="10265969at2759"/>
<organism evidence="5 6">
    <name type="scientific">Marchantia polymorpha</name>
    <name type="common">Common liverwort</name>
    <name type="synonym">Marchantia aquatica</name>
    <dbReference type="NCBI Taxonomy" id="3197"/>
    <lineage>
        <taxon>Eukaryota</taxon>
        <taxon>Viridiplantae</taxon>
        <taxon>Streptophyta</taxon>
        <taxon>Embryophyta</taxon>
        <taxon>Marchantiophyta</taxon>
        <taxon>Marchantiopsida</taxon>
        <taxon>Marchantiidae</taxon>
        <taxon>Marchantiales</taxon>
        <taxon>Marchantiaceae</taxon>
        <taxon>Marchantia</taxon>
    </lineage>
</organism>
<dbReference type="PROSITE" id="PS51477">
    <property type="entry name" value="PAH"/>
    <property type="match status" value="1"/>
</dbReference>
<dbReference type="Gramene" id="Mp6g06890.1">
    <property type="protein sequence ID" value="Mp6g06890.1.cds1"/>
    <property type="gene ID" value="Mp6g06890"/>
</dbReference>
<dbReference type="GO" id="GO:0003714">
    <property type="term" value="F:transcription corepressor activity"/>
    <property type="evidence" value="ECO:0007669"/>
    <property type="project" value="InterPro"/>
</dbReference>
<sequence length="124" mass="14203">MFRWYIEESRAINVFAANKLRKRSDFMAPSGSRRSSSCPNVQLEEAVEYVQNVKDTLRLMNDEGAFQKFLKIMDGFKKGQLDITDVIVRVKSIFSHYPHLILGFRRFLPESTQFLISVAAAPAA</sequence>
<dbReference type="Gene3D" id="1.20.1160.11">
    <property type="entry name" value="Paired amphipathic helix"/>
    <property type="match status" value="1"/>
</dbReference>
<evidence type="ECO:0000256" key="3">
    <source>
        <dbReference type="ARBA" id="ARBA00023242"/>
    </source>
</evidence>
<comment type="subcellular location">
    <subcellularLocation>
        <location evidence="1 4">Nucleus</location>
    </subcellularLocation>
</comment>
<dbReference type="InterPro" id="IPR036600">
    <property type="entry name" value="PAH_sf"/>
</dbReference>
<dbReference type="SUPFAM" id="SSF47762">
    <property type="entry name" value="PAH2 domain"/>
    <property type="match status" value="1"/>
</dbReference>
<dbReference type="EMBL" id="KZ772725">
    <property type="protein sequence ID" value="PTQ38047.1"/>
    <property type="molecule type" value="Genomic_DNA"/>
</dbReference>
<evidence type="ECO:0000256" key="2">
    <source>
        <dbReference type="ARBA" id="ARBA00022491"/>
    </source>
</evidence>